<evidence type="ECO:0000256" key="2">
    <source>
        <dbReference type="SAM" id="MobiDB-lite"/>
    </source>
</evidence>
<dbReference type="Gramene" id="KFK41083">
    <property type="protein sequence ID" value="KFK41083"/>
    <property type="gene ID" value="AALP_AA2G083600"/>
</dbReference>
<gene>
    <name evidence="3" type="ordered locus">AALP_Aa2g083600</name>
</gene>
<evidence type="ECO:0000256" key="1">
    <source>
        <dbReference type="SAM" id="Coils"/>
    </source>
</evidence>
<keyword evidence="4" id="KW-1185">Reference proteome</keyword>
<feature type="compositionally biased region" description="Basic and acidic residues" evidence="2">
    <location>
        <begin position="180"/>
        <end position="193"/>
    </location>
</feature>
<feature type="compositionally biased region" description="Polar residues" evidence="2">
    <location>
        <begin position="53"/>
        <end position="66"/>
    </location>
</feature>
<feature type="compositionally biased region" description="Polar residues" evidence="2">
    <location>
        <begin position="23"/>
        <end position="37"/>
    </location>
</feature>
<evidence type="ECO:0000313" key="4">
    <source>
        <dbReference type="Proteomes" id="UP000029120"/>
    </source>
</evidence>
<sequence>MEEQSVDGIFGLEPDGRGDPMPMNQSDADVDKSTSGPVTDIPMTRGGGDTDSKVSVFQTENPTSSMGPDDPRVTRCHDETRLKSSLPAVSKKFVTAMHDEAALEAVEVAKSMRSSGTDAPRAMVPMTMTPTATSVLARSSRSLTPKTPATPTLLLPPSLTPYELVMRQRREPRLSSGKGKGIDYETPSKRQRVDTHPGLLLKESELRVAKEANAVLQSRLDELTEQNLVLERDAFSVEKIKKNCDARLVKLKLRCTKGEDEIASLKTQFSSASDLQSTRIGEAVAEAKDEMAYRFAGRIREVAGLLAETGGKAQNSMLNRAEDLLNSVRGVLKIPEVSAAAVESVAVDDLEVDDEVDDEAHEES</sequence>
<keyword evidence="1" id="KW-0175">Coiled coil</keyword>
<dbReference type="Proteomes" id="UP000029120">
    <property type="component" value="Chromosome 2"/>
</dbReference>
<feature type="region of interest" description="Disordered" evidence="2">
    <location>
        <begin position="1"/>
        <end position="74"/>
    </location>
</feature>
<feature type="compositionally biased region" description="Low complexity" evidence="2">
    <location>
        <begin position="143"/>
        <end position="156"/>
    </location>
</feature>
<accession>A0A087HG31</accession>
<dbReference type="AlphaFoldDB" id="A0A087HG31"/>
<evidence type="ECO:0000313" key="3">
    <source>
        <dbReference type="EMBL" id="KFK41083.1"/>
    </source>
</evidence>
<dbReference type="EMBL" id="CM002870">
    <property type="protein sequence ID" value="KFK41083.1"/>
    <property type="molecule type" value="Genomic_DNA"/>
</dbReference>
<feature type="region of interest" description="Disordered" evidence="2">
    <location>
        <begin position="172"/>
        <end position="193"/>
    </location>
</feature>
<feature type="region of interest" description="Disordered" evidence="2">
    <location>
        <begin position="137"/>
        <end position="156"/>
    </location>
</feature>
<protein>
    <submittedName>
        <fullName evidence="3">Uncharacterized protein</fullName>
    </submittedName>
</protein>
<proteinExistence type="predicted"/>
<feature type="coiled-coil region" evidence="1">
    <location>
        <begin position="206"/>
        <end position="233"/>
    </location>
</feature>
<reference evidence="4" key="1">
    <citation type="journal article" date="2015" name="Nat. Plants">
        <title>Genome expansion of Arabis alpina linked with retrotransposition and reduced symmetric DNA methylation.</title>
        <authorList>
            <person name="Willing E.M."/>
            <person name="Rawat V."/>
            <person name="Mandakova T."/>
            <person name="Maumus F."/>
            <person name="James G.V."/>
            <person name="Nordstroem K.J."/>
            <person name="Becker C."/>
            <person name="Warthmann N."/>
            <person name="Chica C."/>
            <person name="Szarzynska B."/>
            <person name="Zytnicki M."/>
            <person name="Albani M.C."/>
            <person name="Kiefer C."/>
            <person name="Bergonzi S."/>
            <person name="Castaings L."/>
            <person name="Mateos J.L."/>
            <person name="Berns M.C."/>
            <person name="Bujdoso N."/>
            <person name="Piofczyk T."/>
            <person name="de Lorenzo L."/>
            <person name="Barrero-Sicilia C."/>
            <person name="Mateos I."/>
            <person name="Piednoel M."/>
            <person name="Hagmann J."/>
            <person name="Chen-Min-Tao R."/>
            <person name="Iglesias-Fernandez R."/>
            <person name="Schuster S.C."/>
            <person name="Alonso-Blanco C."/>
            <person name="Roudier F."/>
            <person name="Carbonero P."/>
            <person name="Paz-Ares J."/>
            <person name="Davis S.J."/>
            <person name="Pecinka A."/>
            <person name="Quesneville H."/>
            <person name="Colot V."/>
            <person name="Lysak M.A."/>
            <person name="Weigel D."/>
            <person name="Coupland G."/>
            <person name="Schneeberger K."/>
        </authorList>
    </citation>
    <scope>NUCLEOTIDE SEQUENCE [LARGE SCALE GENOMIC DNA]</scope>
    <source>
        <strain evidence="4">cv. Pajares</strain>
    </source>
</reference>
<name>A0A087HG31_ARAAL</name>
<organism evidence="3 4">
    <name type="scientific">Arabis alpina</name>
    <name type="common">Alpine rock-cress</name>
    <dbReference type="NCBI Taxonomy" id="50452"/>
    <lineage>
        <taxon>Eukaryota</taxon>
        <taxon>Viridiplantae</taxon>
        <taxon>Streptophyta</taxon>
        <taxon>Embryophyta</taxon>
        <taxon>Tracheophyta</taxon>
        <taxon>Spermatophyta</taxon>
        <taxon>Magnoliopsida</taxon>
        <taxon>eudicotyledons</taxon>
        <taxon>Gunneridae</taxon>
        <taxon>Pentapetalae</taxon>
        <taxon>rosids</taxon>
        <taxon>malvids</taxon>
        <taxon>Brassicales</taxon>
        <taxon>Brassicaceae</taxon>
        <taxon>Arabideae</taxon>
        <taxon>Arabis</taxon>
    </lineage>
</organism>